<name>A0A1T4TYG3_9BACT</name>
<dbReference type="AlphaFoldDB" id="A0A1T4TYG3"/>
<protein>
    <submittedName>
        <fullName evidence="1">Uncharacterized protein</fullName>
    </submittedName>
</protein>
<evidence type="ECO:0000313" key="1">
    <source>
        <dbReference type="EMBL" id="SKA45517.1"/>
    </source>
</evidence>
<dbReference type="Proteomes" id="UP000190367">
    <property type="component" value="Unassembled WGS sequence"/>
</dbReference>
<sequence>MDKHSTEEKIAIRVEVRVRKDIKIIPRPKVVKMNLN</sequence>
<evidence type="ECO:0000313" key="2">
    <source>
        <dbReference type="Proteomes" id="UP000190367"/>
    </source>
</evidence>
<accession>A0A1T4TYG3</accession>
<keyword evidence="2" id="KW-1185">Reference proteome</keyword>
<reference evidence="2" key="1">
    <citation type="submission" date="2017-02" db="EMBL/GenBank/DDBJ databases">
        <authorList>
            <person name="Varghese N."/>
            <person name="Submissions S."/>
        </authorList>
    </citation>
    <scope>NUCLEOTIDE SEQUENCE [LARGE SCALE GENOMIC DNA]</scope>
    <source>
        <strain evidence="2">DSM 22224</strain>
    </source>
</reference>
<proteinExistence type="predicted"/>
<gene>
    <name evidence="1" type="ORF">SAMN04488128_10725</name>
</gene>
<dbReference type="EMBL" id="FUWZ01000007">
    <property type="protein sequence ID" value="SKA45517.1"/>
    <property type="molecule type" value="Genomic_DNA"/>
</dbReference>
<organism evidence="1 2">
    <name type="scientific">Chitinophaga eiseniae</name>
    <dbReference type="NCBI Taxonomy" id="634771"/>
    <lineage>
        <taxon>Bacteria</taxon>
        <taxon>Pseudomonadati</taxon>
        <taxon>Bacteroidota</taxon>
        <taxon>Chitinophagia</taxon>
        <taxon>Chitinophagales</taxon>
        <taxon>Chitinophagaceae</taxon>
        <taxon>Chitinophaga</taxon>
    </lineage>
</organism>
<dbReference type="STRING" id="634771.SAMN04488128_10725"/>